<dbReference type="Proteomes" id="UP001431209">
    <property type="component" value="Unassembled WGS sequence"/>
</dbReference>
<comment type="caution">
    <text evidence="1">The sequence shown here is derived from an EMBL/GenBank/DDBJ whole genome shotgun (WGS) entry which is preliminary data.</text>
</comment>
<organism evidence="1 2">
    <name type="scientific">Acrasis kona</name>
    <dbReference type="NCBI Taxonomy" id="1008807"/>
    <lineage>
        <taxon>Eukaryota</taxon>
        <taxon>Discoba</taxon>
        <taxon>Heterolobosea</taxon>
        <taxon>Tetramitia</taxon>
        <taxon>Eutetramitia</taxon>
        <taxon>Acrasidae</taxon>
        <taxon>Acrasis</taxon>
    </lineage>
</organism>
<evidence type="ECO:0000313" key="1">
    <source>
        <dbReference type="EMBL" id="KAL0489010.1"/>
    </source>
</evidence>
<evidence type="ECO:0000313" key="2">
    <source>
        <dbReference type="Proteomes" id="UP001431209"/>
    </source>
</evidence>
<keyword evidence="2" id="KW-1185">Reference proteome</keyword>
<reference evidence="1 2" key="1">
    <citation type="submission" date="2024-03" db="EMBL/GenBank/DDBJ databases">
        <title>The Acrasis kona genome and developmental transcriptomes reveal deep origins of eukaryotic multicellular pathways.</title>
        <authorList>
            <person name="Sheikh S."/>
            <person name="Fu C.-J."/>
            <person name="Brown M.W."/>
            <person name="Baldauf S.L."/>
        </authorList>
    </citation>
    <scope>NUCLEOTIDE SEQUENCE [LARGE SCALE GENOMIC DNA]</scope>
    <source>
        <strain evidence="1 2">ATCC MYA-3509</strain>
    </source>
</reference>
<name>A0AAW2ZHS6_9EUKA</name>
<dbReference type="AlphaFoldDB" id="A0AAW2ZHS6"/>
<proteinExistence type="predicted"/>
<sequence length="598" mass="66799">MGRYYEDDREKEQRSPSEIKSGVLSLWLESDFGVHRDTEGRDVAANQDKVACWMDKSGNGNKVLQKDEKSRPTFNLDVQQGVKSVRFNGQNPQFLKQSIASDAETIIIVYRMVNGGDMTLLSTSSDDPNISAYTFKSMEGQNVSPVSYSCGYNRTLKNGQEAHARSNPVVGPVVLLASSDVNGAVSIYKSGRACGSPTQYNINDKRSARECFIGCEYKSGNPVNCFNGDIYAIVVYKTAPSFEDFQKVIRHFMTKYDLELTYESGRYLFPCFQGSGRGDEGTPNQSLVLLQGNGKEFKYRPTHYLPKSGFAVRDPDGIYWAQKGVHLLTHSSNIFRTFSTLPEFDVMYGAFSYKSVATVKTPLSTPIGKKSQCWAPSWIRNSDGTAYVDPATGHPGIICSVTPGLYEDRVTDFDYYVCFPKKDLSGEWSVSMIKGLPHNIIDGWLMYDLSLKRFVLSVTDLDPPQHVRFYMSDEILSGYTMVGSGADPLGISAKYEEADGSYIMGLDPRSAGYEYTTNKSLTADGWTEPIMVKAPFFIEHGGPYNTPKNKFFPNIKTFYSKNAADGEDRTHDPLLAYCQLIRQKHYLCATPALNKNFI</sequence>
<protein>
    <submittedName>
        <fullName evidence="1">Laminin G domain protein</fullName>
    </submittedName>
</protein>
<dbReference type="EMBL" id="JAOPGA020001506">
    <property type="protein sequence ID" value="KAL0489010.1"/>
    <property type="molecule type" value="Genomic_DNA"/>
</dbReference>
<gene>
    <name evidence="1" type="ORF">AKO1_009084</name>
</gene>
<accession>A0AAW2ZHS6</accession>